<dbReference type="Gene3D" id="3.40.50.300">
    <property type="entry name" value="P-loop containing nucleotide triphosphate hydrolases"/>
    <property type="match status" value="1"/>
</dbReference>
<dbReference type="Proteomes" id="UP000249417">
    <property type="component" value="Unassembled WGS sequence"/>
</dbReference>
<feature type="domain" description="AAA+ ATPase" evidence="13">
    <location>
        <begin position="42"/>
        <end position="189"/>
    </location>
</feature>
<evidence type="ECO:0000256" key="8">
    <source>
        <dbReference type="ARBA" id="ARBA00022840"/>
    </source>
</evidence>
<dbReference type="CDD" id="cd00009">
    <property type="entry name" value="AAA"/>
    <property type="match status" value="1"/>
</dbReference>
<dbReference type="PANTHER" id="PTHR11669">
    <property type="entry name" value="REPLICATION FACTOR C / DNA POLYMERASE III GAMMA-TAU SUBUNIT"/>
    <property type="match status" value="1"/>
</dbReference>
<keyword evidence="3 11" id="KW-0548">Nucleotidyltransferase</keyword>
<evidence type="ECO:0000256" key="9">
    <source>
        <dbReference type="ARBA" id="ARBA00022932"/>
    </source>
</evidence>
<comment type="caution">
    <text evidence="14">The sequence shown here is derived from an EMBL/GenBank/DDBJ whole genome shotgun (WGS) entry which is preliminary data.</text>
</comment>
<keyword evidence="2 11" id="KW-0808">Transferase</keyword>
<evidence type="ECO:0000256" key="7">
    <source>
        <dbReference type="ARBA" id="ARBA00022833"/>
    </source>
</evidence>
<dbReference type="SUPFAM" id="SSF52540">
    <property type="entry name" value="P-loop containing nucleoside triphosphate hydrolases"/>
    <property type="match status" value="1"/>
</dbReference>
<comment type="subunit">
    <text evidence="11">DNA polymerase III contains a core (composed of alpha, epsilon and theta chains) that associates with a tau subunit. This core dimerizes to form the POLIII' complex. PolIII' associates with the gamma complex (composed of gamma, delta, delta', psi and chi chains) and with the beta chain to form the complete DNA polymerase III complex.</text>
</comment>
<dbReference type="Pfam" id="PF22608">
    <property type="entry name" value="DNAX_ATPase_lid"/>
    <property type="match status" value="1"/>
</dbReference>
<dbReference type="Pfam" id="PF12169">
    <property type="entry name" value="DNA_pol3_gamma3"/>
    <property type="match status" value="1"/>
</dbReference>
<dbReference type="SMART" id="SM00382">
    <property type="entry name" value="AAA"/>
    <property type="match status" value="1"/>
</dbReference>
<feature type="compositionally biased region" description="Low complexity" evidence="12">
    <location>
        <begin position="393"/>
        <end position="402"/>
    </location>
</feature>
<dbReference type="InterPro" id="IPR003593">
    <property type="entry name" value="AAA+_ATPase"/>
</dbReference>
<dbReference type="CDD" id="cd18137">
    <property type="entry name" value="HLD_clamp_pol_III_gamma_tau"/>
    <property type="match status" value="1"/>
</dbReference>
<comment type="function">
    <text evidence="11">DNA polymerase III is a complex, multichain enzyme responsible for most of the replicative synthesis in bacteria. This DNA polymerase also exhibits 3' to 5' exonuclease activity.</text>
</comment>
<comment type="similarity">
    <text evidence="1 11">Belongs to the DnaX/STICHEL family.</text>
</comment>
<dbReference type="NCBIfam" id="NF004046">
    <property type="entry name" value="PRK05563.1"/>
    <property type="match status" value="1"/>
</dbReference>
<dbReference type="AlphaFoldDB" id="A0A2W5QA48"/>
<comment type="catalytic activity">
    <reaction evidence="10 11">
        <text>DNA(n) + a 2'-deoxyribonucleoside 5'-triphosphate = DNA(n+1) + diphosphate</text>
        <dbReference type="Rhea" id="RHEA:22508"/>
        <dbReference type="Rhea" id="RHEA-COMP:17339"/>
        <dbReference type="Rhea" id="RHEA-COMP:17340"/>
        <dbReference type="ChEBI" id="CHEBI:33019"/>
        <dbReference type="ChEBI" id="CHEBI:61560"/>
        <dbReference type="ChEBI" id="CHEBI:173112"/>
        <dbReference type="EC" id="2.7.7.7"/>
    </reaction>
</comment>
<gene>
    <name evidence="11" type="primary">dnaX</name>
    <name evidence="14" type="ORF">DI551_01990</name>
</gene>
<evidence type="ECO:0000256" key="12">
    <source>
        <dbReference type="SAM" id="MobiDB-lite"/>
    </source>
</evidence>
<dbReference type="PANTHER" id="PTHR11669:SF0">
    <property type="entry name" value="PROTEIN STICHEL-LIKE 2"/>
    <property type="match status" value="1"/>
</dbReference>
<feature type="region of interest" description="Disordered" evidence="12">
    <location>
        <begin position="393"/>
        <end position="412"/>
    </location>
</feature>
<evidence type="ECO:0000256" key="6">
    <source>
        <dbReference type="ARBA" id="ARBA00022741"/>
    </source>
</evidence>
<dbReference type="Pfam" id="PF12362">
    <property type="entry name" value="DUF3646"/>
    <property type="match status" value="1"/>
</dbReference>
<keyword evidence="9 11" id="KW-0239">DNA-directed DNA polymerase</keyword>
<evidence type="ECO:0000259" key="13">
    <source>
        <dbReference type="SMART" id="SM00382"/>
    </source>
</evidence>
<dbReference type="InterPro" id="IPR022107">
    <property type="entry name" value="DNA_pol_III_gamma/tau_C"/>
</dbReference>
<dbReference type="InterPro" id="IPR027417">
    <property type="entry name" value="P-loop_NTPase"/>
</dbReference>
<dbReference type="GO" id="GO:0003677">
    <property type="term" value="F:DNA binding"/>
    <property type="evidence" value="ECO:0007669"/>
    <property type="project" value="InterPro"/>
</dbReference>
<dbReference type="GO" id="GO:0046872">
    <property type="term" value="F:metal ion binding"/>
    <property type="evidence" value="ECO:0007669"/>
    <property type="project" value="UniProtKB-KW"/>
</dbReference>
<evidence type="ECO:0000313" key="14">
    <source>
        <dbReference type="EMBL" id="PZQ48280.1"/>
    </source>
</evidence>
<keyword evidence="7" id="KW-0862">Zinc</keyword>
<dbReference type="Gene3D" id="1.20.272.10">
    <property type="match status" value="1"/>
</dbReference>
<dbReference type="FunFam" id="3.40.50.300:FF:000014">
    <property type="entry name" value="DNA polymerase III subunit gamma/tau"/>
    <property type="match status" value="1"/>
</dbReference>
<evidence type="ECO:0000256" key="3">
    <source>
        <dbReference type="ARBA" id="ARBA00022695"/>
    </source>
</evidence>
<dbReference type="Gene3D" id="1.10.8.60">
    <property type="match status" value="1"/>
</dbReference>
<dbReference type="InterPro" id="IPR045085">
    <property type="entry name" value="HLD_clamp_pol_III_gamma_tau"/>
</dbReference>
<protein>
    <recommendedName>
        <fullName evidence="11">DNA polymerase III subunit gamma/tau</fullName>
        <ecNumber evidence="11">2.7.7.7</ecNumber>
    </recommendedName>
</protein>
<dbReference type="EC" id="2.7.7.7" evidence="11"/>
<dbReference type="SUPFAM" id="SSF48019">
    <property type="entry name" value="post-AAA+ oligomerization domain-like"/>
    <property type="match status" value="1"/>
</dbReference>
<dbReference type="EMBL" id="QFQB01000006">
    <property type="protein sequence ID" value="PZQ48280.1"/>
    <property type="molecule type" value="Genomic_DNA"/>
</dbReference>
<organism evidence="14 15">
    <name type="scientific">Micavibrio aeruginosavorus</name>
    <dbReference type="NCBI Taxonomy" id="349221"/>
    <lineage>
        <taxon>Bacteria</taxon>
        <taxon>Pseudomonadati</taxon>
        <taxon>Bdellovibrionota</taxon>
        <taxon>Bdellovibrionia</taxon>
        <taxon>Bdellovibrionales</taxon>
        <taxon>Pseudobdellovibrionaceae</taxon>
        <taxon>Micavibrio</taxon>
    </lineage>
</organism>
<keyword evidence="6 11" id="KW-0547">Nucleotide-binding</keyword>
<proteinExistence type="inferred from homology"/>
<dbReference type="InterPro" id="IPR022754">
    <property type="entry name" value="DNA_pol_III_gamma-3"/>
</dbReference>
<evidence type="ECO:0000256" key="4">
    <source>
        <dbReference type="ARBA" id="ARBA00022705"/>
    </source>
</evidence>
<dbReference type="InterPro" id="IPR050238">
    <property type="entry name" value="DNA_Rep/Repair_Clamp_Loader"/>
</dbReference>
<sequence>MSDAQKEYRVLARKYRPKNFDDLIGQEALVRTLKNAIESGRIAHAFMLTGIRGVGKTTTARIIAKALNYTGPDGKSGPTTGNTDDCDICKAITEDRHPDVFEMDAASRTGVDDIREILDGVRYAPTSARYKIYIIDEVHMLSKNAFNALLKTLEEPPPHVKFIFATTEIRKVPVTVLSRCQRFDLRRIDAETLAAYYKTITEKEGVKADDEALSLISRAADGSARDGLSMLDQAIALSQGDVTAQKVKDMLGLADRGLVLDLLENAVTGKCEAALSIMDDLYRKGADPSVIIGDMLDLSHLLTKIRAVPSMGETLQVMAKEEMLRASTLAAKLSMPSLGRVWQILLKGLNEVNYAPVPQKAAEMLIIRLAYAADLPDPADLIKKLKDGAPVSGGAPIGHAPGPSGGGGNYQTVNIAGGGGSAATALKVETASAPAPVTSISTLADVQAVLQQSGHISLASQVYLYVHLVKLEEGRLEYRPSPEASPSLAQELTQAMKAATGKRWMVSVSTQPGQMTLAQAKHAAEQARLDAVRAHPLVKQVFAMFPDAELKDIHTKEE</sequence>
<dbReference type="GO" id="GO:0003887">
    <property type="term" value="F:DNA-directed DNA polymerase activity"/>
    <property type="evidence" value="ECO:0007669"/>
    <property type="project" value="UniProtKB-KW"/>
</dbReference>
<dbReference type="GO" id="GO:0005524">
    <property type="term" value="F:ATP binding"/>
    <property type="evidence" value="ECO:0007669"/>
    <property type="project" value="UniProtKB-KW"/>
</dbReference>
<accession>A0A2W5QA48</accession>
<keyword evidence="5" id="KW-0479">Metal-binding</keyword>
<dbReference type="InterPro" id="IPR008921">
    <property type="entry name" value="DNA_pol3_clamp-load_cplx_C"/>
</dbReference>
<keyword evidence="8 11" id="KW-0067">ATP-binding</keyword>
<dbReference type="NCBIfam" id="TIGR02397">
    <property type="entry name" value="dnaX_nterm"/>
    <property type="match status" value="1"/>
</dbReference>
<dbReference type="Pfam" id="PF13177">
    <property type="entry name" value="DNA_pol3_delta2"/>
    <property type="match status" value="1"/>
</dbReference>
<name>A0A2W5QA48_9BACT</name>
<dbReference type="GO" id="GO:0006261">
    <property type="term" value="P:DNA-templated DNA replication"/>
    <property type="evidence" value="ECO:0007669"/>
    <property type="project" value="TreeGrafter"/>
</dbReference>
<evidence type="ECO:0000256" key="5">
    <source>
        <dbReference type="ARBA" id="ARBA00022723"/>
    </source>
</evidence>
<keyword evidence="4 11" id="KW-0235">DNA replication</keyword>
<dbReference type="InterPro" id="IPR012763">
    <property type="entry name" value="DNA_pol_III_sug/sutau_N"/>
</dbReference>
<evidence type="ECO:0000256" key="1">
    <source>
        <dbReference type="ARBA" id="ARBA00006360"/>
    </source>
</evidence>
<reference evidence="14 15" key="1">
    <citation type="submission" date="2017-08" db="EMBL/GenBank/DDBJ databases">
        <title>Infants hospitalized years apart are colonized by the same room-sourced microbial strains.</title>
        <authorList>
            <person name="Brooks B."/>
            <person name="Olm M.R."/>
            <person name="Firek B.A."/>
            <person name="Baker R."/>
            <person name="Thomas B.C."/>
            <person name="Morowitz M.J."/>
            <person name="Banfield J.F."/>
        </authorList>
    </citation>
    <scope>NUCLEOTIDE SEQUENCE [LARGE SCALE GENOMIC DNA]</scope>
    <source>
        <strain evidence="14">S2_005_002_R2_29</strain>
    </source>
</reference>
<evidence type="ECO:0000313" key="15">
    <source>
        <dbReference type="Proteomes" id="UP000249417"/>
    </source>
</evidence>
<dbReference type="FunFam" id="1.10.8.60:FF:000013">
    <property type="entry name" value="DNA polymerase III subunit gamma/tau"/>
    <property type="match status" value="1"/>
</dbReference>
<evidence type="ECO:0000256" key="10">
    <source>
        <dbReference type="ARBA" id="ARBA00049244"/>
    </source>
</evidence>
<evidence type="ECO:0000256" key="11">
    <source>
        <dbReference type="RuleBase" id="RU364063"/>
    </source>
</evidence>
<evidence type="ECO:0000256" key="2">
    <source>
        <dbReference type="ARBA" id="ARBA00022679"/>
    </source>
</evidence>
<dbReference type="NCBIfam" id="NF006585">
    <property type="entry name" value="PRK09111.1"/>
    <property type="match status" value="1"/>
</dbReference>
<dbReference type="GO" id="GO:0009360">
    <property type="term" value="C:DNA polymerase III complex"/>
    <property type="evidence" value="ECO:0007669"/>
    <property type="project" value="InterPro"/>
</dbReference>